<reference evidence="2" key="1">
    <citation type="journal article" date="2011" name="Proc. Natl. Acad. Sci. U.S.A.">
        <title>Obligate biotrophy features unraveled by the genomic analysis of rust fungi.</title>
        <authorList>
            <person name="Duplessis S."/>
            <person name="Cuomo C.A."/>
            <person name="Lin Y.-C."/>
            <person name="Aerts A."/>
            <person name="Tisserant E."/>
            <person name="Veneault-Fourrey C."/>
            <person name="Joly D.L."/>
            <person name="Hacquard S."/>
            <person name="Amselem J."/>
            <person name="Cantarel B.L."/>
            <person name="Chiu R."/>
            <person name="Coutinho P.M."/>
            <person name="Feau N."/>
            <person name="Field M."/>
            <person name="Frey P."/>
            <person name="Gelhaye E."/>
            <person name="Goldberg J."/>
            <person name="Grabherr M.G."/>
            <person name="Kodira C.D."/>
            <person name="Kohler A."/>
            <person name="Kuees U."/>
            <person name="Lindquist E.A."/>
            <person name="Lucas S.M."/>
            <person name="Mago R."/>
            <person name="Mauceli E."/>
            <person name="Morin E."/>
            <person name="Murat C."/>
            <person name="Pangilinan J.L."/>
            <person name="Park R."/>
            <person name="Pearson M."/>
            <person name="Quesneville H."/>
            <person name="Rouhier N."/>
            <person name="Sakthikumar S."/>
            <person name="Salamov A.A."/>
            <person name="Schmutz J."/>
            <person name="Selles B."/>
            <person name="Shapiro H."/>
            <person name="Tanguay P."/>
            <person name="Tuskan G.A."/>
            <person name="Henrissat B."/>
            <person name="Van de Peer Y."/>
            <person name="Rouze P."/>
            <person name="Ellis J.G."/>
            <person name="Dodds P.N."/>
            <person name="Schein J.E."/>
            <person name="Zhong S."/>
            <person name="Hamelin R.C."/>
            <person name="Grigoriev I.V."/>
            <person name="Szabo L.J."/>
            <person name="Martin F."/>
        </authorList>
    </citation>
    <scope>NUCLEOTIDE SEQUENCE [LARGE SCALE GENOMIC DNA]</scope>
    <source>
        <strain evidence="2">98AG31 / pathotype 3-4-7</strain>
    </source>
</reference>
<gene>
    <name evidence="1" type="ORF">MELLADRAFT_96093</name>
</gene>
<keyword evidence="2" id="KW-1185">Reference proteome</keyword>
<dbReference type="AlphaFoldDB" id="F4SAX9"/>
<dbReference type="Proteomes" id="UP000001072">
    <property type="component" value="Unassembled WGS sequence"/>
</dbReference>
<name>F4SAX9_MELLP</name>
<protein>
    <submittedName>
        <fullName evidence="1">Uncharacterized protein</fullName>
    </submittedName>
</protein>
<proteinExistence type="predicted"/>
<dbReference type="InParanoid" id="F4SAX9"/>
<sequence>MNKPIVHTSLFYQLPFVGRQCAKSINQFDQVLNQCIANLKTQSYYVFNCYSLLKLQT</sequence>
<dbReference type="RefSeq" id="XP_007418538.1">
    <property type="nucleotide sequence ID" value="XM_007418476.1"/>
</dbReference>
<dbReference type="HOGENOM" id="CLU_2996956_0_0_1"/>
<dbReference type="KEGG" id="mlr:MELLADRAFT_96093"/>
<organism evidence="2">
    <name type="scientific">Melampsora larici-populina (strain 98AG31 / pathotype 3-4-7)</name>
    <name type="common">Poplar leaf rust fungus</name>
    <dbReference type="NCBI Taxonomy" id="747676"/>
    <lineage>
        <taxon>Eukaryota</taxon>
        <taxon>Fungi</taxon>
        <taxon>Dikarya</taxon>
        <taxon>Basidiomycota</taxon>
        <taxon>Pucciniomycotina</taxon>
        <taxon>Pucciniomycetes</taxon>
        <taxon>Pucciniales</taxon>
        <taxon>Melampsoraceae</taxon>
        <taxon>Melampsora</taxon>
    </lineage>
</organism>
<dbReference type="EMBL" id="GL883182">
    <property type="protein sequence ID" value="EGF98207.1"/>
    <property type="molecule type" value="Genomic_DNA"/>
</dbReference>
<evidence type="ECO:0000313" key="2">
    <source>
        <dbReference type="Proteomes" id="UP000001072"/>
    </source>
</evidence>
<accession>F4SAX9</accession>
<dbReference type="VEuPathDB" id="FungiDB:MELLADRAFT_96093"/>
<evidence type="ECO:0000313" key="1">
    <source>
        <dbReference type="EMBL" id="EGF98207.1"/>
    </source>
</evidence>
<dbReference type="GeneID" id="18937475"/>